<keyword evidence="7" id="KW-0732">Signal</keyword>
<dbReference type="InterPro" id="IPR052008">
    <property type="entry name" value="Mitoribosomal_protein_bL33"/>
</dbReference>
<dbReference type="NCBIfam" id="TIGR01023">
    <property type="entry name" value="rpmG_bact"/>
    <property type="match status" value="1"/>
</dbReference>
<dbReference type="GO" id="GO:0006412">
    <property type="term" value="P:translation"/>
    <property type="evidence" value="ECO:0007669"/>
    <property type="project" value="InterPro"/>
</dbReference>
<keyword evidence="4" id="KW-0496">Mitochondrion</keyword>
<dbReference type="InterPro" id="IPR038584">
    <property type="entry name" value="Ribosomal_bL33_sf"/>
</dbReference>
<dbReference type="SUPFAM" id="SSF57829">
    <property type="entry name" value="Zn-binding ribosomal proteins"/>
    <property type="match status" value="1"/>
</dbReference>
<dbReference type="GO" id="GO:0005739">
    <property type="term" value="C:mitochondrion"/>
    <property type="evidence" value="ECO:0007669"/>
    <property type="project" value="UniProtKB-SubCell"/>
</dbReference>
<comment type="subcellular location">
    <subcellularLocation>
        <location evidence="1">Mitochondrion</location>
    </subcellularLocation>
</comment>
<dbReference type="STRING" id="329046.A0A1Y2C0H3"/>
<gene>
    <name evidence="8" type="ORF">BCR33DRAFT_661679</name>
</gene>
<keyword evidence="9" id="KW-1185">Reference proteome</keyword>
<evidence type="ECO:0000256" key="5">
    <source>
        <dbReference type="ARBA" id="ARBA00023274"/>
    </source>
</evidence>
<dbReference type="Gene3D" id="2.20.28.120">
    <property type="entry name" value="Ribosomal protein L33"/>
    <property type="match status" value="1"/>
</dbReference>
<evidence type="ECO:0000256" key="3">
    <source>
        <dbReference type="ARBA" id="ARBA00022980"/>
    </source>
</evidence>
<feature type="signal peptide" evidence="7">
    <location>
        <begin position="1"/>
        <end position="24"/>
    </location>
</feature>
<dbReference type="GO" id="GO:0003735">
    <property type="term" value="F:structural constituent of ribosome"/>
    <property type="evidence" value="ECO:0007669"/>
    <property type="project" value="InterPro"/>
</dbReference>
<evidence type="ECO:0000313" key="9">
    <source>
        <dbReference type="Proteomes" id="UP000193642"/>
    </source>
</evidence>
<accession>A0A1Y2C0H3</accession>
<comment type="similarity">
    <text evidence="2">Belongs to the bacterial ribosomal protein bL33 family.</text>
</comment>
<keyword evidence="5" id="KW-0687">Ribonucleoprotein</keyword>
<proteinExistence type="inferred from homology"/>
<sequence length="73" mass="8414">MFFSFFSFSLLYYFISKMAAKAKARTLIVRLVSSAGTGFFYTTTRRRALGTKLQLMKHDPIVNQHVLFVEGKK</sequence>
<comment type="caution">
    <text evidence="8">The sequence shown here is derived from an EMBL/GenBank/DDBJ whole genome shotgun (WGS) entry which is preliminary data.</text>
</comment>
<dbReference type="InterPro" id="IPR011332">
    <property type="entry name" value="Ribosomal_zn-bd"/>
</dbReference>
<dbReference type="PANTHER" id="PTHR47037:SF1">
    <property type="entry name" value="LARGE RIBOSOMAL SUBUNIT PROTEIN BL33M"/>
    <property type="match status" value="1"/>
</dbReference>
<dbReference type="AlphaFoldDB" id="A0A1Y2C0H3"/>
<dbReference type="Pfam" id="PF00471">
    <property type="entry name" value="Ribosomal_L33"/>
    <property type="match status" value="1"/>
</dbReference>
<evidence type="ECO:0000256" key="1">
    <source>
        <dbReference type="ARBA" id="ARBA00004173"/>
    </source>
</evidence>
<evidence type="ECO:0000256" key="4">
    <source>
        <dbReference type="ARBA" id="ARBA00023128"/>
    </source>
</evidence>
<evidence type="ECO:0000256" key="6">
    <source>
        <dbReference type="ARBA" id="ARBA00035275"/>
    </source>
</evidence>
<feature type="chain" id="PRO_5013208884" description="Large ribosomal subunit protein bL33m" evidence="7">
    <location>
        <begin position="25"/>
        <end position="73"/>
    </location>
</feature>
<keyword evidence="3" id="KW-0689">Ribosomal protein</keyword>
<protein>
    <recommendedName>
        <fullName evidence="6">Large ribosomal subunit protein bL33m</fullName>
    </recommendedName>
</protein>
<evidence type="ECO:0000256" key="2">
    <source>
        <dbReference type="ARBA" id="ARBA00007596"/>
    </source>
</evidence>
<evidence type="ECO:0000256" key="7">
    <source>
        <dbReference type="SAM" id="SignalP"/>
    </source>
</evidence>
<organism evidence="8 9">
    <name type="scientific">Rhizoclosmatium globosum</name>
    <dbReference type="NCBI Taxonomy" id="329046"/>
    <lineage>
        <taxon>Eukaryota</taxon>
        <taxon>Fungi</taxon>
        <taxon>Fungi incertae sedis</taxon>
        <taxon>Chytridiomycota</taxon>
        <taxon>Chytridiomycota incertae sedis</taxon>
        <taxon>Chytridiomycetes</taxon>
        <taxon>Chytridiales</taxon>
        <taxon>Chytriomycetaceae</taxon>
        <taxon>Rhizoclosmatium</taxon>
    </lineage>
</organism>
<dbReference type="InterPro" id="IPR001705">
    <property type="entry name" value="Ribosomal_bL33"/>
</dbReference>
<dbReference type="EMBL" id="MCGO01000035">
    <property type="protein sequence ID" value="ORY40511.1"/>
    <property type="molecule type" value="Genomic_DNA"/>
</dbReference>
<reference evidence="8 9" key="1">
    <citation type="submission" date="2016-07" db="EMBL/GenBank/DDBJ databases">
        <title>Pervasive Adenine N6-methylation of Active Genes in Fungi.</title>
        <authorList>
            <consortium name="DOE Joint Genome Institute"/>
            <person name="Mondo S.J."/>
            <person name="Dannebaum R.O."/>
            <person name="Kuo R.C."/>
            <person name="Labutti K."/>
            <person name="Haridas S."/>
            <person name="Kuo A."/>
            <person name="Salamov A."/>
            <person name="Ahrendt S.R."/>
            <person name="Lipzen A."/>
            <person name="Sullivan W."/>
            <person name="Andreopoulos W.B."/>
            <person name="Clum A."/>
            <person name="Lindquist E."/>
            <person name="Daum C."/>
            <person name="Ramamoorthy G.K."/>
            <person name="Gryganskyi A."/>
            <person name="Culley D."/>
            <person name="Magnuson J.K."/>
            <person name="James T.Y."/>
            <person name="O'Malley M.A."/>
            <person name="Stajich J.E."/>
            <person name="Spatafora J.W."/>
            <person name="Visel A."/>
            <person name="Grigoriev I.V."/>
        </authorList>
    </citation>
    <scope>NUCLEOTIDE SEQUENCE [LARGE SCALE GENOMIC DNA]</scope>
    <source>
        <strain evidence="8 9">JEL800</strain>
    </source>
</reference>
<dbReference type="PANTHER" id="PTHR47037">
    <property type="entry name" value="39S RIBOSOMAL PROTEIN L33, MITOCHONDRIAL"/>
    <property type="match status" value="1"/>
</dbReference>
<name>A0A1Y2C0H3_9FUNG</name>
<evidence type="ECO:0000313" key="8">
    <source>
        <dbReference type="EMBL" id="ORY40511.1"/>
    </source>
</evidence>
<dbReference type="GO" id="GO:0005840">
    <property type="term" value="C:ribosome"/>
    <property type="evidence" value="ECO:0007669"/>
    <property type="project" value="UniProtKB-KW"/>
</dbReference>
<dbReference type="GO" id="GO:1990904">
    <property type="term" value="C:ribonucleoprotein complex"/>
    <property type="evidence" value="ECO:0007669"/>
    <property type="project" value="UniProtKB-KW"/>
</dbReference>
<dbReference type="Proteomes" id="UP000193642">
    <property type="component" value="Unassembled WGS sequence"/>
</dbReference>